<keyword evidence="6" id="KW-0808">Transferase</keyword>
<dbReference type="Gene3D" id="3.40.50.300">
    <property type="entry name" value="P-loop containing nucleotide triphosphate hydrolases"/>
    <property type="match status" value="1"/>
</dbReference>
<dbReference type="PANTHER" id="PTHR10285">
    <property type="entry name" value="URIDINE KINASE"/>
    <property type="match status" value="1"/>
</dbReference>
<dbReference type="GO" id="GO:0008974">
    <property type="term" value="F:phosphoribulokinase activity"/>
    <property type="evidence" value="ECO:0007669"/>
    <property type="project" value="UniProtKB-EC"/>
</dbReference>
<evidence type="ECO:0000256" key="7">
    <source>
        <dbReference type="ARBA" id="ARBA00022741"/>
    </source>
</evidence>
<feature type="transmembrane region" description="Helical" evidence="12">
    <location>
        <begin position="12"/>
        <end position="29"/>
    </location>
</feature>
<dbReference type="AlphaFoldDB" id="A0A941DY00"/>
<dbReference type="GO" id="GO:0005524">
    <property type="term" value="F:ATP binding"/>
    <property type="evidence" value="ECO:0007669"/>
    <property type="project" value="UniProtKB-KW"/>
</dbReference>
<evidence type="ECO:0000313" key="14">
    <source>
        <dbReference type="EMBL" id="MBR7797397.1"/>
    </source>
</evidence>
<comment type="catalytic activity">
    <reaction evidence="10 11">
        <text>D-ribulose 5-phosphate + ATP = D-ribulose 1,5-bisphosphate + ADP + H(+)</text>
        <dbReference type="Rhea" id="RHEA:19365"/>
        <dbReference type="ChEBI" id="CHEBI:15378"/>
        <dbReference type="ChEBI" id="CHEBI:30616"/>
        <dbReference type="ChEBI" id="CHEBI:57870"/>
        <dbReference type="ChEBI" id="CHEBI:58121"/>
        <dbReference type="ChEBI" id="CHEBI:456216"/>
        <dbReference type="EC" id="2.7.1.19"/>
    </reaction>
</comment>
<dbReference type="EMBL" id="JAGSOT010000053">
    <property type="protein sequence ID" value="MBR7797397.1"/>
    <property type="molecule type" value="Genomic_DNA"/>
</dbReference>
<keyword evidence="7" id="KW-0547">Nucleotide-binding</keyword>
<dbReference type="InterPro" id="IPR006082">
    <property type="entry name" value="PRK"/>
</dbReference>
<feature type="transmembrane region" description="Helical" evidence="12">
    <location>
        <begin position="94"/>
        <end position="112"/>
    </location>
</feature>
<comment type="caution">
    <text evidence="14">The sequence shown here is derived from an EMBL/GenBank/DDBJ whole genome shotgun (WGS) entry which is preliminary data.</text>
</comment>
<dbReference type="InterPro" id="IPR027417">
    <property type="entry name" value="P-loop_NTPase"/>
</dbReference>
<feature type="transmembrane region" description="Helical" evidence="12">
    <location>
        <begin position="124"/>
        <end position="140"/>
    </location>
</feature>
<keyword evidence="4" id="KW-0602">Photosynthesis</keyword>
<evidence type="ECO:0000259" key="13">
    <source>
        <dbReference type="Pfam" id="PF00485"/>
    </source>
</evidence>
<name>A0A941DY00_9BACI</name>
<feature type="transmembrane region" description="Helical" evidence="12">
    <location>
        <begin position="203"/>
        <end position="220"/>
    </location>
</feature>
<dbReference type="InterPro" id="IPR006083">
    <property type="entry name" value="PRK/URK"/>
</dbReference>
<evidence type="ECO:0000256" key="5">
    <source>
        <dbReference type="ARBA" id="ARBA00022567"/>
    </source>
</evidence>
<keyword evidence="12" id="KW-1133">Transmembrane helix</keyword>
<comment type="pathway">
    <text evidence="1">Carbohydrate biosynthesis; Calvin cycle.</text>
</comment>
<feature type="transmembrane region" description="Helical" evidence="12">
    <location>
        <begin position="65"/>
        <end position="87"/>
    </location>
</feature>
<comment type="similarity">
    <text evidence="2 11">Belongs to the phosphoribulokinase family.</text>
</comment>
<sequence>MKMDRSDTFQSKWFIGITCLKVITMYAWIPKDMFDVTIPSVDHFIRTFSDAWPRFYEGKEFLETFPYPSGMLFILALFFLPVVLFGLDGQHLQTFFIQLPTLLADILIYYVLLRTFPTKQKRVMFIYYGSPLIFIASYLYPHHDLLPIAALLLSVFYLLRKQHVVAAVFFAVGLSLKMPVIFALPLLLIYFLKMHRTIDVMKFSIIALGTWFLLSSPFLFSKGYQLSVFYYEDQFKMLDIYLEIDYLKIYVAPLVIALIYIHFFRFDKINADLLYTYLGMLYFAFVLFIPPMPHWYAWSFVFASFFFIKTYENKHNMYQYLLLTTAYLGYFIFFYPNTNPTLLAISEFFHIDQNDSFVPNLIFTLFEGILLCLIWIFYRYGIISNSLYKVRLRPTVIGIGGDSGVGKTTLTKGLMNLFGAERLLIVEGDGDHKWERGHEKWKEYTHLNPKANFLHEQASTLERLKNGNSAKRVEYDHQKGSFTNPQKIDPNDFIVMCGLHPLLLARTRKVLDLKIYLDTDEQLRRHWKIIRDCNERGYSIEKLMKQIDARVEDAKKYIYPQKEYADIIIKYYTDKPFAIGNPDENPAIQLTITCDADVFLEHVLEEMDNANISYTHDYHANLKHQMIKLHAPIDRQTVHELANLCIENLNEVTRGHMIEWRDGYEAFIQLIILVFISEKMKGR</sequence>
<feature type="transmembrane region" description="Helical" evidence="12">
    <location>
        <begin position="357"/>
        <end position="378"/>
    </location>
</feature>
<reference evidence="14" key="1">
    <citation type="submission" date="2021-04" db="EMBL/GenBank/DDBJ databases">
        <title>Isolation and polyphasic classification of algal microorganism.</title>
        <authorList>
            <person name="Wang S."/>
        </authorList>
    </citation>
    <scope>NUCLEOTIDE SEQUENCE</scope>
    <source>
        <strain evidence="14">720a</strain>
    </source>
</reference>
<feature type="transmembrane region" description="Helical" evidence="12">
    <location>
        <begin position="145"/>
        <end position="160"/>
    </location>
</feature>
<keyword evidence="12" id="KW-0472">Membrane</keyword>
<proteinExistence type="inferred from homology"/>
<evidence type="ECO:0000313" key="15">
    <source>
        <dbReference type="Proteomes" id="UP000675284"/>
    </source>
</evidence>
<dbReference type="Pfam" id="PF00485">
    <property type="entry name" value="PRK"/>
    <property type="match status" value="1"/>
</dbReference>
<evidence type="ECO:0000256" key="8">
    <source>
        <dbReference type="ARBA" id="ARBA00022777"/>
    </source>
</evidence>
<evidence type="ECO:0000256" key="11">
    <source>
        <dbReference type="RuleBase" id="RU004082"/>
    </source>
</evidence>
<gene>
    <name evidence="14" type="ORF">KCX74_15275</name>
</gene>
<keyword evidence="5" id="KW-0113">Calvin cycle</keyword>
<feature type="transmembrane region" description="Helical" evidence="12">
    <location>
        <begin position="318"/>
        <end position="337"/>
    </location>
</feature>
<organism evidence="14 15">
    <name type="scientific">Virgibacillus salarius</name>
    <dbReference type="NCBI Taxonomy" id="447199"/>
    <lineage>
        <taxon>Bacteria</taxon>
        <taxon>Bacillati</taxon>
        <taxon>Bacillota</taxon>
        <taxon>Bacilli</taxon>
        <taxon>Bacillales</taxon>
        <taxon>Bacillaceae</taxon>
        <taxon>Virgibacillus</taxon>
    </lineage>
</organism>
<dbReference type="Proteomes" id="UP000675284">
    <property type="component" value="Unassembled WGS sequence"/>
</dbReference>
<feature type="domain" description="Phosphoribulokinase/uridine kinase" evidence="13">
    <location>
        <begin position="396"/>
        <end position="572"/>
    </location>
</feature>
<keyword evidence="12" id="KW-0812">Transmembrane</keyword>
<evidence type="ECO:0000256" key="6">
    <source>
        <dbReference type="ARBA" id="ARBA00022679"/>
    </source>
</evidence>
<feature type="transmembrane region" description="Helical" evidence="12">
    <location>
        <begin position="166"/>
        <end position="191"/>
    </location>
</feature>
<dbReference type="PROSITE" id="PS00567">
    <property type="entry name" value="PHOSPHORIBULOKINASE"/>
    <property type="match status" value="1"/>
</dbReference>
<evidence type="ECO:0000256" key="3">
    <source>
        <dbReference type="ARBA" id="ARBA00012042"/>
    </source>
</evidence>
<dbReference type="PRINTS" id="PR00478">
    <property type="entry name" value="PHRIBLKINASE"/>
</dbReference>
<keyword evidence="9" id="KW-0067">ATP-binding</keyword>
<evidence type="ECO:0000256" key="2">
    <source>
        <dbReference type="ARBA" id="ARBA00009719"/>
    </source>
</evidence>
<feature type="transmembrane region" description="Helical" evidence="12">
    <location>
        <begin position="240"/>
        <end position="261"/>
    </location>
</feature>
<evidence type="ECO:0000256" key="10">
    <source>
        <dbReference type="ARBA" id="ARBA00047663"/>
    </source>
</evidence>
<dbReference type="RefSeq" id="WP_051388278.1">
    <property type="nucleotide sequence ID" value="NZ_BAAACY010000114.1"/>
</dbReference>
<feature type="transmembrane region" description="Helical" evidence="12">
    <location>
        <begin position="273"/>
        <end position="289"/>
    </location>
</feature>
<dbReference type="GO" id="GO:0019253">
    <property type="term" value="P:reductive pentose-phosphate cycle"/>
    <property type="evidence" value="ECO:0007669"/>
    <property type="project" value="UniProtKB-KW"/>
</dbReference>
<accession>A0A941DY00</accession>
<keyword evidence="15" id="KW-1185">Reference proteome</keyword>
<dbReference type="SUPFAM" id="SSF52540">
    <property type="entry name" value="P-loop containing nucleoside triphosphate hydrolases"/>
    <property type="match status" value="1"/>
</dbReference>
<evidence type="ECO:0000256" key="4">
    <source>
        <dbReference type="ARBA" id="ARBA00022531"/>
    </source>
</evidence>
<keyword evidence="8" id="KW-0418">Kinase</keyword>
<evidence type="ECO:0000256" key="9">
    <source>
        <dbReference type="ARBA" id="ARBA00022840"/>
    </source>
</evidence>
<evidence type="ECO:0000256" key="12">
    <source>
        <dbReference type="SAM" id="Phobius"/>
    </source>
</evidence>
<dbReference type="EC" id="2.7.1.19" evidence="3 11"/>
<evidence type="ECO:0000256" key="1">
    <source>
        <dbReference type="ARBA" id="ARBA00005215"/>
    </source>
</evidence>
<protein>
    <recommendedName>
        <fullName evidence="3 11">Phosphoribulokinase</fullName>
        <ecNumber evidence="3 11">2.7.1.19</ecNumber>
    </recommendedName>
</protein>